<evidence type="ECO:0000313" key="2">
    <source>
        <dbReference type="EMBL" id="AEA43727.1"/>
    </source>
</evidence>
<evidence type="ECO:0000313" key="3">
    <source>
        <dbReference type="Proteomes" id="UP000007463"/>
    </source>
</evidence>
<proteinExistence type="predicted"/>
<reference evidence="3" key="2">
    <citation type="submission" date="2011-02" db="EMBL/GenBank/DDBJ databases">
        <title>The complete genome of Fluviicola taffensis DSM 16823.</title>
        <authorList>
            <consortium name="US DOE Joint Genome Institute (JGI-PGF)"/>
            <person name="Lucas S."/>
            <person name="Copeland A."/>
            <person name="Lapidus A."/>
            <person name="Bruce D."/>
            <person name="Goodwin L."/>
            <person name="Pitluck S."/>
            <person name="Kyrpides N."/>
            <person name="Mavromatis K."/>
            <person name="Ivanova N."/>
            <person name="Mikhailova N."/>
            <person name="Pagani I."/>
            <person name="Chertkov O."/>
            <person name="Detter J.C."/>
            <person name="Han C."/>
            <person name="Tapia R."/>
            <person name="Land M."/>
            <person name="Hauser L."/>
            <person name="Markowitz V."/>
            <person name="Cheng J.-F."/>
            <person name="Hugenholtz P."/>
            <person name="Woyke T."/>
            <person name="Wu D."/>
            <person name="Tindall B."/>
            <person name="Pomrenke H.G."/>
            <person name="Brambilla E."/>
            <person name="Klenk H.-P."/>
            <person name="Eisen J.A."/>
        </authorList>
    </citation>
    <scope>NUCLEOTIDE SEQUENCE [LARGE SCALE GENOMIC DNA]</scope>
    <source>
        <strain evidence="3">DSM 16823 / RW262 / RW262</strain>
    </source>
</reference>
<evidence type="ECO:0000256" key="1">
    <source>
        <dbReference type="SAM" id="SignalP"/>
    </source>
</evidence>
<keyword evidence="3" id="KW-1185">Reference proteome</keyword>
<gene>
    <name evidence="2" type="ordered locus">Fluta_1735</name>
</gene>
<organism evidence="2 3">
    <name type="scientific">Fluviicola taffensis (strain DSM 16823 / NCIMB 13979 / RW262)</name>
    <dbReference type="NCBI Taxonomy" id="755732"/>
    <lineage>
        <taxon>Bacteria</taxon>
        <taxon>Pseudomonadati</taxon>
        <taxon>Bacteroidota</taxon>
        <taxon>Flavobacteriia</taxon>
        <taxon>Flavobacteriales</taxon>
        <taxon>Crocinitomicaceae</taxon>
        <taxon>Fluviicola</taxon>
    </lineage>
</organism>
<dbReference type="HOGENOM" id="CLU_1832210_0_0_10"/>
<keyword evidence="1" id="KW-0732">Signal</keyword>
<reference evidence="2 3" key="1">
    <citation type="journal article" date="2011" name="Stand. Genomic Sci.">
        <title>Complete genome sequence of the gliding freshwater bacterium Fluviicola taffensis type strain (RW262).</title>
        <authorList>
            <person name="Woyke T."/>
            <person name="Chertkov O."/>
            <person name="Lapidus A."/>
            <person name="Nolan M."/>
            <person name="Lucas S."/>
            <person name="Del Rio T.G."/>
            <person name="Tice H."/>
            <person name="Cheng J.F."/>
            <person name="Tapia R."/>
            <person name="Han C."/>
            <person name="Goodwin L."/>
            <person name="Pitluck S."/>
            <person name="Liolios K."/>
            <person name="Pagani I."/>
            <person name="Ivanova N."/>
            <person name="Huntemann M."/>
            <person name="Mavromatis K."/>
            <person name="Mikhailova N."/>
            <person name="Pati A."/>
            <person name="Chen A."/>
            <person name="Palaniappan K."/>
            <person name="Land M."/>
            <person name="Hauser L."/>
            <person name="Brambilla E.M."/>
            <person name="Rohde M."/>
            <person name="Mwirichia R."/>
            <person name="Sikorski J."/>
            <person name="Tindall B.J."/>
            <person name="Goker M."/>
            <person name="Bristow J."/>
            <person name="Eisen J.A."/>
            <person name="Markowitz V."/>
            <person name="Hugenholtz P."/>
            <person name="Klenk H.P."/>
            <person name="Kyrpides N.C."/>
        </authorList>
    </citation>
    <scope>NUCLEOTIDE SEQUENCE [LARGE SCALE GENOMIC DNA]</scope>
    <source>
        <strain evidence="3">DSM 16823 / RW262 / RW262</strain>
    </source>
</reference>
<dbReference type="RefSeq" id="WP_013686497.1">
    <property type="nucleotide sequence ID" value="NC_015321.1"/>
</dbReference>
<name>F2IHG2_FLUTR</name>
<feature type="chain" id="PRO_5003278430" evidence="1">
    <location>
        <begin position="19"/>
        <end position="140"/>
    </location>
</feature>
<protein>
    <submittedName>
        <fullName evidence="2">Uncharacterized protein</fullName>
    </submittedName>
</protein>
<dbReference type="OrthoDB" id="1271647at2"/>
<accession>F2IHG2</accession>
<feature type="signal peptide" evidence="1">
    <location>
        <begin position="1"/>
        <end position="18"/>
    </location>
</feature>
<dbReference type="AlphaFoldDB" id="F2IHG2"/>
<dbReference type="EMBL" id="CP002542">
    <property type="protein sequence ID" value="AEA43727.1"/>
    <property type="molecule type" value="Genomic_DNA"/>
</dbReference>
<sequence length="140" mass="16147" precursor="true">MKKTIVFIFLAFCHNAFCQGPPPAALEAAPENKKLIIELMDVSNFEGYFIDYCMKRIESVSAEKSLSNEIIIRSKNRINYTDFLNNTIFNQFAHLSIDELKEMITLSKRLNAHKNHSDIFFTSSSLQSNLELQISIYMLE</sequence>
<dbReference type="STRING" id="755732.Fluta_1735"/>
<dbReference type="Proteomes" id="UP000007463">
    <property type="component" value="Chromosome"/>
</dbReference>
<dbReference type="KEGG" id="fte:Fluta_1735"/>